<dbReference type="GO" id="GO:0006383">
    <property type="term" value="P:transcription by RNA polymerase III"/>
    <property type="evidence" value="ECO:0007669"/>
    <property type="project" value="TreeGrafter"/>
</dbReference>
<sequence>MSVNTTPVAPRPIPLTIIGTNPASRTYRVGEEDHSLGNCLRNILVKGMESEVDFAGYSVPHPSEAILQMRVQLAKTAKCETADDALVESCEALEQMCEHVTRTVAKRHEHEVKIE</sequence>
<feature type="domain" description="DNA-directed RNA polymerase RBP11-like dimerisation" evidence="4">
    <location>
        <begin position="26"/>
        <end position="102"/>
    </location>
</feature>
<organism evidence="5 6">
    <name type="scientific">Triparma retinervis</name>
    <dbReference type="NCBI Taxonomy" id="2557542"/>
    <lineage>
        <taxon>Eukaryota</taxon>
        <taxon>Sar</taxon>
        <taxon>Stramenopiles</taxon>
        <taxon>Ochrophyta</taxon>
        <taxon>Bolidophyceae</taxon>
        <taxon>Parmales</taxon>
        <taxon>Triparmaceae</taxon>
        <taxon>Triparma</taxon>
    </lineage>
</organism>
<dbReference type="GO" id="GO:0005666">
    <property type="term" value="C:RNA polymerase III complex"/>
    <property type="evidence" value="ECO:0007669"/>
    <property type="project" value="TreeGrafter"/>
</dbReference>
<dbReference type="InterPro" id="IPR009025">
    <property type="entry name" value="RBP11-like_dimer"/>
</dbReference>
<dbReference type="Proteomes" id="UP001165082">
    <property type="component" value="Unassembled WGS sequence"/>
</dbReference>
<dbReference type="Pfam" id="PF13656">
    <property type="entry name" value="RNA_pol_L_2"/>
    <property type="match status" value="1"/>
</dbReference>
<dbReference type="InterPro" id="IPR033898">
    <property type="entry name" value="RNAP_AC19"/>
</dbReference>
<name>A0A9W6ZX20_9STRA</name>
<evidence type="ECO:0000256" key="3">
    <source>
        <dbReference type="ARBA" id="ARBA00025751"/>
    </source>
</evidence>
<dbReference type="PANTHER" id="PTHR13946:SF28">
    <property type="entry name" value="DNA-DIRECTED RNA POLYMERASES I AND III SUBUNIT RPAC2"/>
    <property type="match status" value="1"/>
</dbReference>
<evidence type="ECO:0000313" key="5">
    <source>
        <dbReference type="EMBL" id="GMH59971.1"/>
    </source>
</evidence>
<dbReference type="PANTHER" id="PTHR13946">
    <property type="entry name" value="DNA-DIRECTED RNA POLYMERASE I,II,III"/>
    <property type="match status" value="1"/>
</dbReference>
<dbReference type="Gene3D" id="3.30.1360.10">
    <property type="entry name" value="RNA polymerase, RBP11-like subunit"/>
    <property type="match status" value="1"/>
</dbReference>
<dbReference type="GO" id="GO:0006362">
    <property type="term" value="P:transcription elongation by RNA polymerase I"/>
    <property type="evidence" value="ECO:0007669"/>
    <property type="project" value="TreeGrafter"/>
</dbReference>
<dbReference type="SUPFAM" id="SSF55257">
    <property type="entry name" value="RBP11-like subunits of RNA polymerase"/>
    <property type="match status" value="1"/>
</dbReference>
<dbReference type="GO" id="GO:0003899">
    <property type="term" value="F:DNA-directed RNA polymerase activity"/>
    <property type="evidence" value="ECO:0007669"/>
    <property type="project" value="TreeGrafter"/>
</dbReference>
<comment type="similarity">
    <text evidence="3">Belongs to the archaeal Rpo11/eukaryotic RPB11/RPC19 RNA polymerase subunit family.</text>
</comment>
<dbReference type="EMBL" id="BRXZ01002329">
    <property type="protein sequence ID" value="GMH59971.1"/>
    <property type="molecule type" value="Genomic_DNA"/>
</dbReference>
<keyword evidence="6" id="KW-1185">Reference proteome</keyword>
<evidence type="ECO:0000313" key="6">
    <source>
        <dbReference type="Proteomes" id="UP001165082"/>
    </source>
</evidence>
<proteinExistence type="inferred from homology"/>
<dbReference type="InterPro" id="IPR036603">
    <property type="entry name" value="RBP11-like"/>
</dbReference>
<dbReference type="GO" id="GO:0005736">
    <property type="term" value="C:RNA polymerase I complex"/>
    <property type="evidence" value="ECO:0007669"/>
    <property type="project" value="TreeGrafter"/>
</dbReference>
<keyword evidence="1" id="KW-0240">DNA-directed RNA polymerase</keyword>
<comment type="caution">
    <text evidence="5">The sequence shown here is derived from an EMBL/GenBank/DDBJ whole genome shotgun (WGS) entry which is preliminary data.</text>
</comment>
<dbReference type="AlphaFoldDB" id="A0A9W6ZX20"/>
<accession>A0A9W6ZX20</accession>
<evidence type="ECO:0000259" key="4">
    <source>
        <dbReference type="Pfam" id="PF13656"/>
    </source>
</evidence>
<evidence type="ECO:0000256" key="2">
    <source>
        <dbReference type="ARBA" id="ARBA00023163"/>
    </source>
</evidence>
<keyword evidence="2" id="KW-0804">Transcription</keyword>
<dbReference type="GO" id="GO:0046983">
    <property type="term" value="F:protein dimerization activity"/>
    <property type="evidence" value="ECO:0007669"/>
    <property type="project" value="InterPro"/>
</dbReference>
<dbReference type="OrthoDB" id="510325at2759"/>
<dbReference type="CDD" id="cd07029">
    <property type="entry name" value="RNAP_I_III_AC19"/>
    <property type="match status" value="1"/>
</dbReference>
<reference evidence="5" key="1">
    <citation type="submission" date="2022-07" db="EMBL/GenBank/DDBJ databases">
        <title>Genome analysis of Parmales, a sister group of diatoms, reveals the evolutionary specialization of diatoms from phago-mixotrophs to photoautotrophs.</title>
        <authorList>
            <person name="Ban H."/>
            <person name="Sato S."/>
            <person name="Yoshikawa S."/>
            <person name="Kazumasa Y."/>
            <person name="Nakamura Y."/>
            <person name="Ichinomiya M."/>
            <person name="Saitoh K."/>
            <person name="Sato N."/>
            <person name="Blanc-Mathieu R."/>
            <person name="Endo H."/>
            <person name="Kuwata A."/>
            <person name="Ogata H."/>
        </authorList>
    </citation>
    <scope>NUCLEOTIDE SEQUENCE</scope>
</reference>
<evidence type="ECO:0000256" key="1">
    <source>
        <dbReference type="ARBA" id="ARBA00022478"/>
    </source>
</evidence>
<protein>
    <recommendedName>
        <fullName evidence="4">DNA-directed RNA polymerase RBP11-like dimerisation domain-containing protein</fullName>
    </recommendedName>
</protein>
<gene>
    <name evidence="5" type="ORF">TrRE_jg4093</name>
</gene>